<comment type="caution">
    <text evidence="3">The sequence shown here is derived from an EMBL/GenBank/DDBJ whole genome shotgun (WGS) entry which is preliminary data.</text>
</comment>
<feature type="compositionally biased region" description="Basic and acidic residues" evidence="1">
    <location>
        <begin position="305"/>
        <end position="320"/>
    </location>
</feature>
<evidence type="ECO:0000313" key="3">
    <source>
        <dbReference type="EMBL" id="KAA8895403.1"/>
    </source>
</evidence>
<feature type="region of interest" description="Disordered" evidence="1">
    <location>
        <begin position="305"/>
        <end position="330"/>
    </location>
</feature>
<gene>
    <name evidence="3" type="ORF">FN846DRAFT_911808</name>
</gene>
<feature type="compositionally biased region" description="Low complexity" evidence="1">
    <location>
        <begin position="220"/>
        <end position="243"/>
    </location>
</feature>
<keyword evidence="2" id="KW-0812">Transmembrane</keyword>
<feature type="region of interest" description="Disordered" evidence="1">
    <location>
        <begin position="215"/>
        <end position="243"/>
    </location>
</feature>
<evidence type="ECO:0000313" key="4">
    <source>
        <dbReference type="Proteomes" id="UP000326924"/>
    </source>
</evidence>
<keyword evidence="4" id="KW-1185">Reference proteome</keyword>
<dbReference type="Proteomes" id="UP000326924">
    <property type="component" value="Unassembled WGS sequence"/>
</dbReference>
<keyword evidence="2" id="KW-1133">Transmembrane helix</keyword>
<evidence type="ECO:0000256" key="1">
    <source>
        <dbReference type="SAM" id="MobiDB-lite"/>
    </source>
</evidence>
<keyword evidence="2" id="KW-0472">Membrane</keyword>
<accession>A0A5J5EJP6</accession>
<evidence type="ECO:0000256" key="2">
    <source>
        <dbReference type="SAM" id="Phobius"/>
    </source>
</evidence>
<sequence>MSTLHTRATAHPAYSEPAGLACCQPNAGQRSEPGWLAIENTGWHQTRGGVRKQPFVATSFSPSTLPDLAPSPSPYTSRPWTFYQIAPKQKKLSLKGIYEAAGVERSQGHNLHIIHLEKVRDNGGDNIPGRWTRFLAEVTELPVLLCTLAKLYEVHPDLYRSADKTVLYRFADGLRRYAAQNPDAAWYRALPAAWPIPKPLDVTVQWILPLGGAGTPPGNSTTTISPPSRTPTTAGASTPSTNADAAVADRMTAAADKIDGMEGTLNALATRVGNVEQAFKPQVLGHIIKQNTNPYPGFVAVNTKRQHDEQAAKRRRDEPSSGHPHQISYNDIATSGQPFFYLRIRHRCGFGGSSFLVVGTTWFYFLVHIAIACFLLRCCFPPKDG</sequence>
<feature type="transmembrane region" description="Helical" evidence="2">
    <location>
        <begin position="362"/>
        <end position="380"/>
    </location>
</feature>
<dbReference type="EMBL" id="VXIS01000267">
    <property type="protein sequence ID" value="KAA8895403.1"/>
    <property type="molecule type" value="Genomic_DNA"/>
</dbReference>
<dbReference type="AlphaFoldDB" id="A0A5J5EJP6"/>
<protein>
    <submittedName>
        <fullName evidence="3">Uncharacterized protein</fullName>
    </submittedName>
</protein>
<proteinExistence type="predicted"/>
<reference evidence="3 4" key="1">
    <citation type="submission" date="2019-09" db="EMBL/GenBank/DDBJ databases">
        <title>Draft genome of the ectomycorrhizal ascomycete Sphaerosporella brunnea.</title>
        <authorList>
            <consortium name="DOE Joint Genome Institute"/>
            <person name="Benucci G.M."/>
            <person name="Marozzi G."/>
            <person name="Antonielli L."/>
            <person name="Sanchez S."/>
            <person name="Marco P."/>
            <person name="Wang X."/>
            <person name="Falini L.B."/>
            <person name="Barry K."/>
            <person name="Haridas S."/>
            <person name="Lipzen A."/>
            <person name="Labutti K."/>
            <person name="Grigoriev I.V."/>
            <person name="Murat C."/>
            <person name="Martin F."/>
            <person name="Albertini E."/>
            <person name="Donnini D."/>
            <person name="Bonito G."/>
        </authorList>
    </citation>
    <scope>NUCLEOTIDE SEQUENCE [LARGE SCALE GENOMIC DNA]</scope>
    <source>
        <strain evidence="3 4">Sb_GMNB300</strain>
    </source>
</reference>
<name>A0A5J5EJP6_9PEZI</name>
<organism evidence="3 4">
    <name type="scientific">Sphaerosporella brunnea</name>
    <dbReference type="NCBI Taxonomy" id="1250544"/>
    <lineage>
        <taxon>Eukaryota</taxon>
        <taxon>Fungi</taxon>
        <taxon>Dikarya</taxon>
        <taxon>Ascomycota</taxon>
        <taxon>Pezizomycotina</taxon>
        <taxon>Pezizomycetes</taxon>
        <taxon>Pezizales</taxon>
        <taxon>Pyronemataceae</taxon>
        <taxon>Sphaerosporella</taxon>
    </lineage>
</organism>
<dbReference type="InParanoid" id="A0A5J5EJP6"/>